<dbReference type="PATRIC" id="fig|1127699.3.peg.1853"/>
<evidence type="ECO:0000313" key="3">
    <source>
        <dbReference type="Proteomes" id="UP000010433"/>
    </source>
</evidence>
<accession>L1N4F5</accession>
<keyword evidence="1" id="KW-0812">Transmembrane</keyword>
<reference evidence="2 3" key="1">
    <citation type="submission" date="2012-05" db="EMBL/GenBank/DDBJ databases">
        <authorList>
            <person name="Weinstock G."/>
            <person name="Sodergren E."/>
            <person name="Lobos E.A."/>
            <person name="Fulton L."/>
            <person name="Fulton R."/>
            <person name="Courtney L."/>
            <person name="Fronick C."/>
            <person name="O'Laughlin M."/>
            <person name="Godfrey J."/>
            <person name="Wilson R.M."/>
            <person name="Miner T."/>
            <person name="Farmer C."/>
            <person name="Delehaunty K."/>
            <person name="Cordes M."/>
            <person name="Minx P."/>
            <person name="Tomlinson C."/>
            <person name="Chen J."/>
            <person name="Wollam A."/>
            <person name="Pepin K.H."/>
            <person name="Bhonagiri V."/>
            <person name="Zhang X."/>
            <person name="Suruliraj S."/>
            <person name="Warren W."/>
            <person name="Mitreva M."/>
            <person name="Mardis E.R."/>
            <person name="Wilson R.K."/>
        </authorList>
    </citation>
    <scope>NUCLEOTIDE SEQUENCE [LARGE SCALE GENOMIC DNA]</scope>
    <source>
        <strain evidence="2 3">F0055</strain>
    </source>
</reference>
<dbReference type="InterPro" id="IPR010994">
    <property type="entry name" value="RuvA_2-like"/>
</dbReference>
<dbReference type="Proteomes" id="UP000010433">
    <property type="component" value="Unassembled WGS sequence"/>
</dbReference>
<dbReference type="HOGENOM" id="CLU_024854_0_0_10"/>
<dbReference type="STRING" id="1127699.HMPREF9151_02022"/>
<comment type="caution">
    <text evidence="2">The sequence shown here is derived from an EMBL/GenBank/DDBJ whole genome shotgun (WGS) entry which is preliminary data.</text>
</comment>
<keyword evidence="3" id="KW-1185">Reference proteome</keyword>
<organism evidence="2 3">
    <name type="scientific">Hoylesella saccharolytica F0055</name>
    <dbReference type="NCBI Taxonomy" id="1127699"/>
    <lineage>
        <taxon>Bacteria</taxon>
        <taxon>Pseudomonadati</taxon>
        <taxon>Bacteroidota</taxon>
        <taxon>Bacteroidia</taxon>
        <taxon>Bacteroidales</taxon>
        <taxon>Prevotellaceae</taxon>
        <taxon>Hoylesella</taxon>
    </lineage>
</organism>
<evidence type="ECO:0000256" key="1">
    <source>
        <dbReference type="SAM" id="Phobius"/>
    </source>
</evidence>
<keyword evidence="1" id="KW-0472">Membrane</keyword>
<keyword evidence="1" id="KW-1133">Transmembrane helix</keyword>
<sequence>MEDGEIVQSRHHYLKAERAAFYFFMFNPLDFLYLIILYFYFLTQLSSLIIRHFFVHLLDLFYHTAMLKLPLFILLCLLYASNACAQDVNDWVENYEIHDEMTNIEREEENSEDPVLAELQAHPLNLNTATREDLERIPFLTPRQIEDICDYLYHYAPMKTTAELALITSIDFSTRRLLERFVYVDERQEPHFPSLNRLLEYGKHEAVAMLKVPFYTRKGDRKGFLGYGLKHWLRYDFHYSDYLRAGFVGSQDAGEPFFAHYNKWGYDYYSAYLLVRKMGCLKALAVGRYRMRLGMGLVINNDYGFGKQMMLGALGRTASQIRAHSSRSEGNYLQGTAATVSLSKGIELTGFVSYRYVDATLTPDNKAVRTLLTTGYHRTQAEMKKKHNVGEWLSGGHINWFYQGIHFGVTGLYAELDKPLQPDFGKIYRRYDAQGRRFYHFSADYGYINARLTLNGETATDRNGALATINTASWQLNSRLSFTVLQRFYSYKYVSLFARSFSDAGRVHNESGVYVGARWSPFGRLLLTAYADYAYFPYPRYRCSAPSRSSDYLLSAAYTAQKITLSGRYRLRLRQQDAAKGGPLIDRTEHRGRLSVGYASPFGYAALRADAAYSLSTKRSWGWMLTANGGYTHRQVAFSGNIGYFHTTDFDSRLYIYERDMRYHFTFPAFFGQGIRGALMLRCDMGKHLRLMGKLASTKYFDRNQIGSSYNQIAQSVQTDMSLQMIWKF</sequence>
<dbReference type="EMBL" id="AMEP01000115">
    <property type="protein sequence ID" value="EKX98353.1"/>
    <property type="molecule type" value="Genomic_DNA"/>
</dbReference>
<gene>
    <name evidence="2" type="ORF">HMPREF9151_02022</name>
</gene>
<proteinExistence type="predicted"/>
<protein>
    <submittedName>
        <fullName evidence="2">Uncharacterized protein</fullName>
    </submittedName>
</protein>
<dbReference type="SUPFAM" id="SSF47781">
    <property type="entry name" value="RuvA domain 2-like"/>
    <property type="match status" value="1"/>
</dbReference>
<dbReference type="AlphaFoldDB" id="L1N4F5"/>
<name>L1N4F5_9BACT</name>
<evidence type="ECO:0000313" key="2">
    <source>
        <dbReference type="EMBL" id="EKX98353.1"/>
    </source>
</evidence>
<feature type="transmembrane region" description="Helical" evidence="1">
    <location>
        <begin position="20"/>
        <end position="41"/>
    </location>
</feature>